<proteinExistence type="predicted"/>
<keyword evidence="2" id="KW-1185">Reference proteome</keyword>
<protein>
    <submittedName>
        <fullName evidence="1">Uncharacterized protein</fullName>
    </submittedName>
</protein>
<reference evidence="1" key="1">
    <citation type="submission" date="2021-03" db="EMBL/GenBank/DDBJ databases">
        <authorList>
            <consortium name="DOE Joint Genome Institute"/>
            <person name="Ahrendt S."/>
            <person name="Looney B.P."/>
            <person name="Miyauchi S."/>
            <person name="Morin E."/>
            <person name="Drula E."/>
            <person name="Courty P.E."/>
            <person name="Chicoki N."/>
            <person name="Fauchery L."/>
            <person name="Kohler A."/>
            <person name="Kuo A."/>
            <person name="Labutti K."/>
            <person name="Pangilinan J."/>
            <person name="Lipzen A."/>
            <person name="Riley R."/>
            <person name="Andreopoulos W."/>
            <person name="He G."/>
            <person name="Johnson J."/>
            <person name="Barry K.W."/>
            <person name="Grigoriev I.V."/>
            <person name="Nagy L."/>
            <person name="Hibbett D."/>
            <person name="Henrissat B."/>
            <person name="Matheny P.B."/>
            <person name="Labbe J."/>
            <person name="Martin F."/>
        </authorList>
    </citation>
    <scope>NUCLEOTIDE SEQUENCE</scope>
    <source>
        <strain evidence="1">HHB10654</strain>
    </source>
</reference>
<dbReference type="Proteomes" id="UP000814140">
    <property type="component" value="Unassembled WGS sequence"/>
</dbReference>
<evidence type="ECO:0000313" key="2">
    <source>
        <dbReference type="Proteomes" id="UP000814140"/>
    </source>
</evidence>
<name>A0ACB8T5L4_9AGAM</name>
<gene>
    <name evidence="1" type="ORF">BV25DRAFT_363187</name>
</gene>
<comment type="caution">
    <text evidence="1">The sequence shown here is derived from an EMBL/GenBank/DDBJ whole genome shotgun (WGS) entry which is preliminary data.</text>
</comment>
<accession>A0ACB8T5L4</accession>
<sequence>MENARARVTNEATNGLRPCKCTPGYARARDRPAGSSQRRGCDRARRASPSWPNNAPAEKNTPQRHGAEQGQGHVRRTDWEMSYAPRDQRAHCRRVTHERSRRGGPRPSVNLLNSRRMMQTELNVKSGVQFVRRGHLGVGGPTTPEPPLGKQTRRGPAHRNRSPACAARESCGTLLDVDDEAV</sequence>
<reference evidence="1" key="2">
    <citation type="journal article" date="2022" name="New Phytol.">
        <title>Evolutionary transition to the ectomycorrhizal habit in the genomes of a hyperdiverse lineage of mushroom-forming fungi.</title>
        <authorList>
            <person name="Looney B."/>
            <person name="Miyauchi S."/>
            <person name="Morin E."/>
            <person name="Drula E."/>
            <person name="Courty P.E."/>
            <person name="Kohler A."/>
            <person name="Kuo A."/>
            <person name="LaButti K."/>
            <person name="Pangilinan J."/>
            <person name="Lipzen A."/>
            <person name="Riley R."/>
            <person name="Andreopoulos W."/>
            <person name="He G."/>
            <person name="Johnson J."/>
            <person name="Nolan M."/>
            <person name="Tritt A."/>
            <person name="Barry K.W."/>
            <person name="Grigoriev I.V."/>
            <person name="Nagy L.G."/>
            <person name="Hibbett D."/>
            <person name="Henrissat B."/>
            <person name="Matheny P.B."/>
            <person name="Labbe J."/>
            <person name="Martin F.M."/>
        </authorList>
    </citation>
    <scope>NUCLEOTIDE SEQUENCE</scope>
    <source>
        <strain evidence="1">HHB10654</strain>
    </source>
</reference>
<evidence type="ECO:0000313" key="1">
    <source>
        <dbReference type="EMBL" id="KAI0063797.1"/>
    </source>
</evidence>
<dbReference type="EMBL" id="MU277201">
    <property type="protein sequence ID" value="KAI0063797.1"/>
    <property type="molecule type" value="Genomic_DNA"/>
</dbReference>
<organism evidence="1 2">
    <name type="scientific">Artomyces pyxidatus</name>
    <dbReference type="NCBI Taxonomy" id="48021"/>
    <lineage>
        <taxon>Eukaryota</taxon>
        <taxon>Fungi</taxon>
        <taxon>Dikarya</taxon>
        <taxon>Basidiomycota</taxon>
        <taxon>Agaricomycotina</taxon>
        <taxon>Agaricomycetes</taxon>
        <taxon>Russulales</taxon>
        <taxon>Auriscalpiaceae</taxon>
        <taxon>Artomyces</taxon>
    </lineage>
</organism>